<dbReference type="InterPro" id="IPR007712">
    <property type="entry name" value="RelE/ParE_toxin"/>
</dbReference>
<reference evidence="3 4" key="1">
    <citation type="journal article" date="1994" name="Int. J. Syst. Bacteriol.">
        <title>Phylogenetic positions of novel aerobic, bacteriochlorophyll a-containing bacteria and description of Roseococcus thiosulfatophilus gen. nov., sp. nov., Erythromicrobium ramosum gen. nov., sp. nov., and Erythrobacter litoralis sp. nov.</title>
        <authorList>
            <person name="Yurkov V."/>
            <person name="Stackebrandt E."/>
            <person name="Holmes A."/>
            <person name="Fuerst J.A."/>
            <person name="Hugenholtz P."/>
            <person name="Golecki J."/>
            <person name="Gad'on N."/>
            <person name="Gorlenko V.M."/>
            <person name="Kompantseva E.I."/>
            <person name="Drews G."/>
        </authorList>
    </citation>
    <scope>NUCLEOTIDE SEQUENCE [LARGE SCALE GENOMIC DNA]</scope>
    <source>
        <strain evidence="3 4">KR-99</strain>
    </source>
</reference>
<dbReference type="Pfam" id="PF05016">
    <property type="entry name" value="ParE_toxin"/>
    <property type="match status" value="1"/>
</dbReference>
<dbReference type="RefSeq" id="WP_181267996.1">
    <property type="nucleotide sequence ID" value="NZ_BAAAGB010000001.1"/>
</dbReference>
<dbReference type="Gene3D" id="3.30.2310.20">
    <property type="entry name" value="RelE-like"/>
    <property type="match status" value="1"/>
</dbReference>
<gene>
    <name evidence="3" type="ORF">FG486_12910</name>
</gene>
<dbReference type="InterPro" id="IPR051803">
    <property type="entry name" value="TA_system_RelE-like_toxin"/>
</dbReference>
<dbReference type="PANTHER" id="PTHR33755">
    <property type="entry name" value="TOXIN PARE1-RELATED"/>
    <property type="match status" value="1"/>
</dbReference>
<keyword evidence="2" id="KW-1277">Toxin-antitoxin system</keyword>
<dbReference type="AlphaFoldDB" id="A0A7V8RF44"/>
<dbReference type="Proteomes" id="UP000589292">
    <property type="component" value="Unassembled WGS sequence"/>
</dbReference>
<comment type="similarity">
    <text evidence="1">Belongs to the RelE toxin family.</text>
</comment>
<comment type="caution">
    <text evidence="3">The sequence shown here is derived from an EMBL/GenBank/DDBJ whole genome shotgun (WGS) entry which is preliminary data.</text>
</comment>
<protein>
    <submittedName>
        <fullName evidence="3">Type II toxin-antitoxin system RelE/ParE family toxin</fullName>
    </submittedName>
</protein>
<accession>A0A7V8RF44</accession>
<evidence type="ECO:0000256" key="2">
    <source>
        <dbReference type="ARBA" id="ARBA00022649"/>
    </source>
</evidence>
<name>A0A7V8RF44_9SPHN</name>
<dbReference type="EMBL" id="VDES01000002">
    <property type="protein sequence ID" value="MBA1375242.1"/>
    <property type="molecule type" value="Genomic_DNA"/>
</dbReference>
<proteinExistence type="inferred from homology"/>
<evidence type="ECO:0000313" key="4">
    <source>
        <dbReference type="Proteomes" id="UP000589292"/>
    </source>
</evidence>
<evidence type="ECO:0000313" key="3">
    <source>
        <dbReference type="EMBL" id="MBA1375242.1"/>
    </source>
</evidence>
<evidence type="ECO:0000256" key="1">
    <source>
        <dbReference type="ARBA" id="ARBA00006226"/>
    </source>
</evidence>
<keyword evidence="4" id="KW-1185">Reference proteome</keyword>
<organism evidence="3 4">
    <name type="scientific">Sphingomonas ursincola</name>
    <dbReference type="NCBI Taxonomy" id="56361"/>
    <lineage>
        <taxon>Bacteria</taxon>
        <taxon>Pseudomonadati</taxon>
        <taxon>Pseudomonadota</taxon>
        <taxon>Alphaproteobacteria</taxon>
        <taxon>Sphingomonadales</taxon>
        <taxon>Sphingomonadaceae</taxon>
        <taxon>Sphingomonas</taxon>
    </lineage>
</organism>
<dbReference type="InterPro" id="IPR035093">
    <property type="entry name" value="RelE/ParE_toxin_dom_sf"/>
</dbReference>
<sequence length="107" mass="11916">MPTRLNIVISEAASQDIDDAYDYVAEFNPDAADRQTDRFQSLFAKLAEMPGIGAPRYDLVEGMRSRGVGRYLIHYQVSADDLIIVRVAHGARDQASLFAELDTIPDQ</sequence>